<evidence type="ECO:0000313" key="1">
    <source>
        <dbReference type="EMBL" id="CAB3999633.1"/>
    </source>
</evidence>
<gene>
    <name evidence="1" type="ORF">PACLA_8A000459</name>
</gene>
<accession>A0A7D9E669</accession>
<dbReference type="AlphaFoldDB" id="A0A7D9E669"/>
<dbReference type="EMBL" id="CACRXK020003632">
    <property type="protein sequence ID" value="CAB3999633.1"/>
    <property type="molecule type" value="Genomic_DNA"/>
</dbReference>
<proteinExistence type="predicted"/>
<dbReference type="OrthoDB" id="5989387at2759"/>
<comment type="caution">
    <text evidence="1">The sequence shown here is derived from an EMBL/GenBank/DDBJ whole genome shotgun (WGS) entry which is preliminary data.</text>
</comment>
<feature type="non-terminal residue" evidence="1">
    <location>
        <position position="1"/>
    </location>
</feature>
<dbReference type="Proteomes" id="UP001152795">
    <property type="component" value="Unassembled WGS sequence"/>
</dbReference>
<reference evidence="1" key="1">
    <citation type="submission" date="2020-04" db="EMBL/GenBank/DDBJ databases">
        <authorList>
            <person name="Alioto T."/>
            <person name="Alioto T."/>
            <person name="Gomez Garrido J."/>
        </authorList>
    </citation>
    <scope>NUCLEOTIDE SEQUENCE</scope>
    <source>
        <strain evidence="1">A484AB</strain>
    </source>
</reference>
<protein>
    <submittedName>
        <fullName evidence="1">Uncharacterized protein</fullName>
    </submittedName>
</protein>
<evidence type="ECO:0000313" key="2">
    <source>
        <dbReference type="Proteomes" id="UP001152795"/>
    </source>
</evidence>
<organism evidence="1 2">
    <name type="scientific">Paramuricea clavata</name>
    <name type="common">Red gorgonian</name>
    <name type="synonym">Violescent sea-whip</name>
    <dbReference type="NCBI Taxonomy" id="317549"/>
    <lineage>
        <taxon>Eukaryota</taxon>
        <taxon>Metazoa</taxon>
        <taxon>Cnidaria</taxon>
        <taxon>Anthozoa</taxon>
        <taxon>Octocorallia</taxon>
        <taxon>Malacalcyonacea</taxon>
        <taxon>Plexauridae</taxon>
        <taxon>Paramuricea</taxon>
    </lineage>
</organism>
<name>A0A7D9E669_PARCT</name>
<keyword evidence="2" id="KW-1185">Reference proteome</keyword>
<sequence length="103" mass="11909">RVFTWNDNKDLLLLKEIAAEGVLQHKSKSRERGACWLVANNLGNNFPNVEVTSRAVRDRYRMFERRHKSKMAEEERATGISGEELTEGDALLEELTEMNEETE</sequence>